<evidence type="ECO:0000256" key="10">
    <source>
        <dbReference type="ARBA" id="ARBA00023049"/>
    </source>
</evidence>
<proteinExistence type="inferred from homology"/>
<dbReference type="EMBL" id="JBHUFL010000003">
    <property type="protein sequence ID" value="MFD1835838.1"/>
    <property type="molecule type" value="Genomic_DNA"/>
</dbReference>
<comment type="similarity">
    <text evidence="3">Belongs to the peptidase M50B family.</text>
</comment>
<dbReference type="PANTHER" id="PTHR39188">
    <property type="entry name" value="MEMBRANE-ASSOCIATED ZINC METALLOPROTEASE M50B"/>
    <property type="match status" value="1"/>
</dbReference>
<evidence type="ECO:0000256" key="12">
    <source>
        <dbReference type="SAM" id="Phobius"/>
    </source>
</evidence>
<dbReference type="Pfam" id="PF02163">
    <property type="entry name" value="Peptidase_M50"/>
    <property type="match status" value="1"/>
</dbReference>
<keyword evidence="5 12" id="KW-0812">Transmembrane</keyword>
<evidence type="ECO:0000256" key="11">
    <source>
        <dbReference type="ARBA" id="ARBA00023136"/>
    </source>
</evidence>
<evidence type="ECO:0000256" key="1">
    <source>
        <dbReference type="ARBA" id="ARBA00001947"/>
    </source>
</evidence>
<comment type="cofactor">
    <cofactor evidence="1">
        <name>Zn(2+)</name>
        <dbReference type="ChEBI" id="CHEBI:29105"/>
    </cofactor>
</comment>
<keyword evidence="10" id="KW-0482">Metalloprotease</keyword>
<dbReference type="GO" id="GO:0008233">
    <property type="term" value="F:peptidase activity"/>
    <property type="evidence" value="ECO:0007669"/>
    <property type="project" value="UniProtKB-KW"/>
</dbReference>
<sequence>MPSPSLRLPGLPRLEIRTSTLLTVVVLAAFVLPLLSAPDRPTGVAVLLAVLTALALILSVLGHEIAHALVARAFGGRVDHIALTFAGGHTQYHGEKVGTLGSLLVSLAGPAANLVLAGLAAGAAALLPVGAAPAQVVGLTATLNVALAVFNLLPGLPMDGGRALETALGAVLRRRALGTRITAVLGMAIAVLVVLVPLYRMMRAGGAGTGLMLTLLWAVVIASMLWQGASAALRGASLQERIDVLTARDLARRVPLLRPQTLLGELPDALRHDPDALAGALVLAPAPGGGAPRVLRIDVDAARGVPAASRPSVPVTAVAAPLGELGELPAGLAGDHLVEAMMARPHPVYLVREDDGTVLGVIIGSEVAARLRGR</sequence>
<dbReference type="PANTHER" id="PTHR39188:SF3">
    <property type="entry name" value="STAGE IV SPORULATION PROTEIN FB"/>
    <property type="match status" value="1"/>
</dbReference>
<evidence type="ECO:0000256" key="7">
    <source>
        <dbReference type="ARBA" id="ARBA00022801"/>
    </source>
</evidence>
<feature type="domain" description="Peptidase M50" evidence="13">
    <location>
        <begin position="134"/>
        <end position="193"/>
    </location>
</feature>
<evidence type="ECO:0000256" key="4">
    <source>
        <dbReference type="ARBA" id="ARBA00022670"/>
    </source>
</evidence>
<feature type="transmembrane region" description="Helical" evidence="12">
    <location>
        <begin position="133"/>
        <end position="156"/>
    </location>
</feature>
<evidence type="ECO:0000256" key="8">
    <source>
        <dbReference type="ARBA" id="ARBA00022833"/>
    </source>
</evidence>
<evidence type="ECO:0000256" key="2">
    <source>
        <dbReference type="ARBA" id="ARBA00004141"/>
    </source>
</evidence>
<feature type="transmembrane region" description="Helical" evidence="12">
    <location>
        <begin position="103"/>
        <end position="127"/>
    </location>
</feature>
<keyword evidence="4 14" id="KW-0645">Protease</keyword>
<dbReference type="GO" id="GO:0006508">
    <property type="term" value="P:proteolysis"/>
    <property type="evidence" value="ECO:0007669"/>
    <property type="project" value="UniProtKB-KW"/>
</dbReference>
<reference evidence="15" key="1">
    <citation type="journal article" date="2019" name="Int. J. Syst. Evol. Microbiol.">
        <title>The Global Catalogue of Microorganisms (GCM) 10K type strain sequencing project: providing services to taxonomists for standard genome sequencing and annotation.</title>
        <authorList>
            <consortium name="The Broad Institute Genomics Platform"/>
            <consortium name="The Broad Institute Genome Sequencing Center for Infectious Disease"/>
            <person name="Wu L."/>
            <person name="Ma J."/>
        </authorList>
    </citation>
    <scope>NUCLEOTIDE SEQUENCE [LARGE SCALE GENOMIC DNA]</scope>
    <source>
        <strain evidence="15">JCM 11650</strain>
    </source>
</reference>
<keyword evidence="7" id="KW-0378">Hydrolase</keyword>
<evidence type="ECO:0000313" key="14">
    <source>
        <dbReference type="EMBL" id="MFD1835838.1"/>
    </source>
</evidence>
<organism evidence="14 15">
    <name type="scientific">Brachybacterium rhamnosum</name>
    <dbReference type="NCBI Taxonomy" id="173361"/>
    <lineage>
        <taxon>Bacteria</taxon>
        <taxon>Bacillati</taxon>
        <taxon>Actinomycetota</taxon>
        <taxon>Actinomycetes</taxon>
        <taxon>Micrococcales</taxon>
        <taxon>Dermabacteraceae</taxon>
        <taxon>Brachybacterium</taxon>
    </lineage>
</organism>
<feature type="transmembrane region" description="Helical" evidence="12">
    <location>
        <begin position="205"/>
        <end position="226"/>
    </location>
</feature>
<keyword evidence="15" id="KW-1185">Reference proteome</keyword>
<gene>
    <name evidence="14" type="ORF">ACFSDA_12235</name>
</gene>
<evidence type="ECO:0000256" key="6">
    <source>
        <dbReference type="ARBA" id="ARBA00022723"/>
    </source>
</evidence>
<accession>A0ABW4PZD0</accession>
<name>A0ABW4PZD0_9MICO</name>
<keyword evidence="8" id="KW-0862">Zinc</keyword>
<dbReference type="RefSeq" id="WP_343905041.1">
    <property type="nucleotide sequence ID" value="NZ_BAAAIS010000003.1"/>
</dbReference>
<evidence type="ECO:0000313" key="15">
    <source>
        <dbReference type="Proteomes" id="UP001597280"/>
    </source>
</evidence>
<evidence type="ECO:0000256" key="3">
    <source>
        <dbReference type="ARBA" id="ARBA00007931"/>
    </source>
</evidence>
<dbReference type="Proteomes" id="UP001597280">
    <property type="component" value="Unassembled WGS sequence"/>
</dbReference>
<keyword evidence="6" id="KW-0479">Metal-binding</keyword>
<comment type="caution">
    <text evidence="14">The sequence shown here is derived from an EMBL/GenBank/DDBJ whole genome shotgun (WGS) entry which is preliminary data.</text>
</comment>
<comment type="subcellular location">
    <subcellularLocation>
        <location evidence="2">Membrane</location>
        <topology evidence="2">Multi-pass membrane protein</topology>
    </subcellularLocation>
</comment>
<keyword evidence="11 12" id="KW-0472">Membrane</keyword>
<evidence type="ECO:0000256" key="9">
    <source>
        <dbReference type="ARBA" id="ARBA00022989"/>
    </source>
</evidence>
<feature type="transmembrane region" description="Helical" evidence="12">
    <location>
        <begin position="43"/>
        <end position="62"/>
    </location>
</feature>
<keyword evidence="9 12" id="KW-1133">Transmembrane helix</keyword>
<feature type="transmembrane region" description="Helical" evidence="12">
    <location>
        <begin position="177"/>
        <end position="199"/>
    </location>
</feature>
<feature type="transmembrane region" description="Helical" evidence="12">
    <location>
        <begin position="20"/>
        <end position="37"/>
    </location>
</feature>
<evidence type="ECO:0000256" key="5">
    <source>
        <dbReference type="ARBA" id="ARBA00022692"/>
    </source>
</evidence>
<evidence type="ECO:0000259" key="13">
    <source>
        <dbReference type="Pfam" id="PF02163"/>
    </source>
</evidence>
<protein>
    <submittedName>
        <fullName evidence="14">Site-2 protease family protein</fullName>
    </submittedName>
</protein>
<dbReference type="InterPro" id="IPR008915">
    <property type="entry name" value="Peptidase_M50"/>
</dbReference>